<dbReference type="PANTHER" id="PTHR33116">
    <property type="entry name" value="REVERSE TRANSCRIPTASE ZINC-BINDING DOMAIN-CONTAINING PROTEIN-RELATED-RELATED"/>
    <property type="match status" value="1"/>
</dbReference>
<evidence type="ECO:0008006" key="2">
    <source>
        <dbReference type="Google" id="ProtNLM"/>
    </source>
</evidence>
<accession>A0A2N9GXM3</accession>
<name>A0A2N9GXM3_FAGSY</name>
<reference evidence="1" key="1">
    <citation type="submission" date="2018-02" db="EMBL/GenBank/DDBJ databases">
        <authorList>
            <person name="Cohen D.B."/>
            <person name="Kent A.D."/>
        </authorList>
    </citation>
    <scope>NUCLEOTIDE SEQUENCE</scope>
</reference>
<organism evidence="1">
    <name type="scientific">Fagus sylvatica</name>
    <name type="common">Beechnut</name>
    <dbReference type="NCBI Taxonomy" id="28930"/>
    <lineage>
        <taxon>Eukaryota</taxon>
        <taxon>Viridiplantae</taxon>
        <taxon>Streptophyta</taxon>
        <taxon>Embryophyta</taxon>
        <taxon>Tracheophyta</taxon>
        <taxon>Spermatophyta</taxon>
        <taxon>Magnoliopsida</taxon>
        <taxon>eudicotyledons</taxon>
        <taxon>Gunneridae</taxon>
        <taxon>Pentapetalae</taxon>
        <taxon>rosids</taxon>
        <taxon>fabids</taxon>
        <taxon>Fagales</taxon>
        <taxon>Fagaceae</taxon>
        <taxon>Fagus</taxon>
    </lineage>
</organism>
<sequence length="247" mass="28175">MDEVNSLLVSHLLFADNALIFYNADLVQLEYLRHVFMWFQAVSGLRANLHKSEMVLVGDVPNLEELVAVLGCKLATLPMTYLGLPLGAKFSTTIWNLVIEKMERRLVRWKCFYLFKGGVLPAFRPQITHDGLSSLSSCSGGRINHHSHGLWAHTQGAFPDLFSIAAYKDAAAANLMSVRNGKLHWEVQDLIACWPGALGCSRHAVIWRAIPHCLMWCIWQERNLWSFERREMTSPDLKSPFFRMLFD</sequence>
<dbReference type="AlphaFoldDB" id="A0A2N9GXM3"/>
<dbReference type="EMBL" id="OIVN01002494">
    <property type="protein sequence ID" value="SPD04120.1"/>
    <property type="molecule type" value="Genomic_DNA"/>
</dbReference>
<dbReference type="PANTHER" id="PTHR33116:SF78">
    <property type="entry name" value="OS12G0587133 PROTEIN"/>
    <property type="match status" value="1"/>
</dbReference>
<protein>
    <recommendedName>
        <fullName evidence="2">Reverse transcriptase domain-containing protein</fullName>
    </recommendedName>
</protein>
<gene>
    <name evidence="1" type="ORF">FSB_LOCUS32002</name>
</gene>
<proteinExistence type="predicted"/>
<evidence type="ECO:0000313" key="1">
    <source>
        <dbReference type="EMBL" id="SPD04120.1"/>
    </source>
</evidence>